<dbReference type="PANTHER" id="PTHR31223">
    <property type="entry name" value="LOG FAMILY PROTEIN YJL055W"/>
    <property type="match status" value="1"/>
</dbReference>
<evidence type="ECO:0000256" key="1">
    <source>
        <dbReference type="ARBA" id="ARBA00000274"/>
    </source>
</evidence>
<keyword evidence="3" id="KW-0378">Hydrolase</keyword>
<reference evidence="4 5" key="1">
    <citation type="submission" date="2019-01" db="EMBL/GenBank/DDBJ databases">
        <authorList>
            <person name="Chen W.-M."/>
        </authorList>
    </citation>
    <scope>NUCLEOTIDE SEQUENCE [LARGE SCALE GENOMIC DNA]</scope>
    <source>
        <strain evidence="4 5">CCP-6</strain>
    </source>
</reference>
<dbReference type="Pfam" id="PF03641">
    <property type="entry name" value="Lysine_decarbox"/>
    <property type="match status" value="1"/>
</dbReference>
<dbReference type="InterPro" id="IPR031100">
    <property type="entry name" value="LOG_fam"/>
</dbReference>
<dbReference type="EC" id="3.2.2.n1" evidence="3"/>
<dbReference type="GO" id="GO:0009691">
    <property type="term" value="P:cytokinin biosynthetic process"/>
    <property type="evidence" value="ECO:0007669"/>
    <property type="project" value="UniProtKB-UniRule"/>
</dbReference>
<organism evidence="4 5">
    <name type="scientific">Rhodovarius crocodyli</name>
    <dbReference type="NCBI Taxonomy" id="1979269"/>
    <lineage>
        <taxon>Bacteria</taxon>
        <taxon>Pseudomonadati</taxon>
        <taxon>Pseudomonadota</taxon>
        <taxon>Alphaproteobacteria</taxon>
        <taxon>Acetobacterales</taxon>
        <taxon>Roseomonadaceae</taxon>
        <taxon>Rhodovarius</taxon>
    </lineage>
</organism>
<dbReference type="GO" id="GO:0005829">
    <property type="term" value="C:cytosol"/>
    <property type="evidence" value="ECO:0007669"/>
    <property type="project" value="TreeGrafter"/>
</dbReference>
<dbReference type="GO" id="GO:0008714">
    <property type="term" value="F:AMP nucleosidase activity"/>
    <property type="evidence" value="ECO:0007669"/>
    <property type="project" value="UniProtKB-EC"/>
</dbReference>
<dbReference type="Proteomes" id="UP000282957">
    <property type="component" value="Unassembled WGS sequence"/>
</dbReference>
<protein>
    <recommendedName>
        <fullName evidence="3">Cytokinin riboside 5'-monophosphate phosphoribohydrolase</fullName>
        <ecNumber evidence="3">3.2.2.n1</ecNumber>
    </recommendedName>
</protein>
<keyword evidence="5" id="KW-1185">Reference proteome</keyword>
<accession>A0A437LW92</accession>
<comment type="similarity">
    <text evidence="2 3">Belongs to the LOG family.</text>
</comment>
<gene>
    <name evidence="4" type="ORF">EOD42_24920</name>
</gene>
<dbReference type="EMBL" id="SACL01000017">
    <property type="protein sequence ID" value="RVT89665.1"/>
    <property type="molecule type" value="Genomic_DNA"/>
</dbReference>
<comment type="caution">
    <text evidence="4">The sequence shown here is derived from an EMBL/GenBank/DDBJ whole genome shotgun (WGS) entry which is preliminary data.</text>
</comment>
<dbReference type="PANTHER" id="PTHR31223:SF70">
    <property type="entry name" value="LOG FAMILY PROTEIN YJL055W"/>
    <property type="match status" value="1"/>
</dbReference>
<dbReference type="OrthoDB" id="9801098at2"/>
<dbReference type="NCBIfam" id="TIGR00730">
    <property type="entry name" value="Rossman fold protein, TIGR00730 family"/>
    <property type="match status" value="1"/>
</dbReference>
<dbReference type="InterPro" id="IPR005269">
    <property type="entry name" value="LOG"/>
</dbReference>
<proteinExistence type="inferred from homology"/>
<comment type="catalytic activity">
    <reaction evidence="1">
        <text>AMP + H2O = D-ribose 5-phosphate + adenine</text>
        <dbReference type="Rhea" id="RHEA:20129"/>
        <dbReference type="ChEBI" id="CHEBI:15377"/>
        <dbReference type="ChEBI" id="CHEBI:16708"/>
        <dbReference type="ChEBI" id="CHEBI:78346"/>
        <dbReference type="ChEBI" id="CHEBI:456215"/>
        <dbReference type="EC" id="3.2.2.4"/>
    </reaction>
</comment>
<dbReference type="AlphaFoldDB" id="A0A437LW92"/>
<evidence type="ECO:0000256" key="3">
    <source>
        <dbReference type="RuleBase" id="RU363015"/>
    </source>
</evidence>
<keyword evidence="3" id="KW-0203">Cytokinin biosynthesis</keyword>
<dbReference type="SUPFAM" id="SSF102405">
    <property type="entry name" value="MCP/YpsA-like"/>
    <property type="match status" value="1"/>
</dbReference>
<name>A0A437LW92_9PROT</name>
<dbReference type="Gene3D" id="3.40.50.450">
    <property type="match status" value="1"/>
</dbReference>
<evidence type="ECO:0000256" key="2">
    <source>
        <dbReference type="ARBA" id="ARBA00006763"/>
    </source>
</evidence>
<sequence length="192" mass="20440">MFCGASRGADPAHAALAAKLGAALGVAGVDLVYGGGHAGLMGVVADAALDAGAEVFGVIPEALQARELSHPRIQHLEVVPDMHSRKARMNALSDGFIVLPGGIGTLEEAVEIQSWSQLGFHRKGIVYLDEDGFWDPFFTLTQTMVDGGFLRPAHRDIALRADTPEQAIEMLRNWQPSGESRWSEGPQGEAKA</sequence>
<evidence type="ECO:0000313" key="5">
    <source>
        <dbReference type="Proteomes" id="UP000282957"/>
    </source>
</evidence>
<evidence type="ECO:0000313" key="4">
    <source>
        <dbReference type="EMBL" id="RVT89665.1"/>
    </source>
</evidence>